<dbReference type="Pfam" id="PF12697">
    <property type="entry name" value="Abhydrolase_6"/>
    <property type="match status" value="1"/>
</dbReference>
<evidence type="ECO:0000313" key="2">
    <source>
        <dbReference type="EMBL" id="SHG08750.1"/>
    </source>
</evidence>
<evidence type="ECO:0000259" key="1">
    <source>
        <dbReference type="Pfam" id="PF12697"/>
    </source>
</evidence>
<gene>
    <name evidence="2" type="ORF">SAMN02745157_3562</name>
</gene>
<dbReference type="Gene3D" id="3.40.50.1820">
    <property type="entry name" value="alpha/beta hydrolase"/>
    <property type="match status" value="1"/>
</dbReference>
<dbReference type="InterPro" id="IPR000073">
    <property type="entry name" value="AB_hydrolase_1"/>
</dbReference>
<evidence type="ECO:0000313" key="3">
    <source>
        <dbReference type="Proteomes" id="UP000184485"/>
    </source>
</evidence>
<organism evidence="2 3">
    <name type="scientific">Kaistia soli DSM 19436</name>
    <dbReference type="NCBI Taxonomy" id="1122133"/>
    <lineage>
        <taxon>Bacteria</taxon>
        <taxon>Pseudomonadati</taxon>
        <taxon>Pseudomonadota</taxon>
        <taxon>Alphaproteobacteria</taxon>
        <taxon>Hyphomicrobiales</taxon>
        <taxon>Kaistiaceae</taxon>
        <taxon>Kaistia</taxon>
    </lineage>
</organism>
<dbReference type="Proteomes" id="UP000184485">
    <property type="component" value="Unassembled WGS sequence"/>
</dbReference>
<dbReference type="RefSeq" id="WP_084527482.1">
    <property type="nucleotide sequence ID" value="NZ_FQUP01000003.1"/>
</dbReference>
<name>A0A1M5GYC8_9HYPH</name>
<reference evidence="2 3" key="1">
    <citation type="submission" date="2016-11" db="EMBL/GenBank/DDBJ databases">
        <authorList>
            <person name="Jaros S."/>
            <person name="Januszkiewicz K."/>
            <person name="Wedrychowicz H."/>
        </authorList>
    </citation>
    <scope>NUCLEOTIDE SEQUENCE [LARGE SCALE GENOMIC DNA]</scope>
    <source>
        <strain evidence="2 3">DSM 19436</strain>
    </source>
</reference>
<sequence length="233" mass="24072">MTPILLVPGLLCTSEVFTPQIPALWPYGPVTIASTSIGTTMAEMAAAILADAPPRFALGGISMGGYLAFEIMRQAPGRVTRLALISTSARPDTPDQTAARRAMVAAARRDDFAALIAASTTAIMHPDQRGDASLVATNVRMGLVIGIEGFARQQEAVIGRPDSLPDLAAITVPTTVIVGDSDPLAPPERAAEIAAGVAGARLVTIPRCGHCSALEQPEAVNQALVDWINAAAG</sequence>
<proteinExistence type="predicted"/>
<dbReference type="EMBL" id="FQUP01000003">
    <property type="protein sequence ID" value="SHG08750.1"/>
    <property type="molecule type" value="Genomic_DNA"/>
</dbReference>
<accession>A0A1M5GYC8</accession>
<dbReference type="SUPFAM" id="SSF53474">
    <property type="entry name" value="alpha/beta-Hydrolases"/>
    <property type="match status" value="1"/>
</dbReference>
<dbReference type="AlphaFoldDB" id="A0A1M5GYC8"/>
<dbReference type="STRING" id="1122133.SAMN02745157_3562"/>
<protein>
    <submittedName>
        <fullName evidence="2">Pimeloyl-ACP methyl ester carboxylesterase</fullName>
    </submittedName>
</protein>
<dbReference type="PANTHER" id="PTHR43433">
    <property type="entry name" value="HYDROLASE, ALPHA/BETA FOLD FAMILY PROTEIN"/>
    <property type="match status" value="1"/>
</dbReference>
<keyword evidence="3" id="KW-1185">Reference proteome</keyword>
<dbReference type="OrthoDB" id="5491135at2"/>
<dbReference type="PANTHER" id="PTHR43433:SF4">
    <property type="entry name" value="NON-HEME CHLOROPEROXIDASE-RELATED"/>
    <property type="match status" value="1"/>
</dbReference>
<dbReference type="InterPro" id="IPR029058">
    <property type="entry name" value="AB_hydrolase_fold"/>
</dbReference>
<dbReference type="InterPro" id="IPR050471">
    <property type="entry name" value="AB_hydrolase"/>
</dbReference>
<feature type="domain" description="AB hydrolase-1" evidence="1">
    <location>
        <begin position="4"/>
        <end position="223"/>
    </location>
</feature>